<evidence type="ECO:0000256" key="2">
    <source>
        <dbReference type="ARBA" id="ARBA00023125"/>
    </source>
</evidence>
<dbReference type="PANTHER" id="PTHR43280">
    <property type="entry name" value="ARAC-FAMILY TRANSCRIPTIONAL REGULATOR"/>
    <property type="match status" value="1"/>
</dbReference>
<dbReference type="Gene3D" id="1.10.10.60">
    <property type="entry name" value="Homeodomain-like"/>
    <property type="match status" value="2"/>
</dbReference>
<dbReference type="Pfam" id="PF12833">
    <property type="entry name" value="HTH_18"/>
    <property type="match status" value="1"/>
</dbReference>
<dbReference type="SUPFAM" id="SSF46689">
    <property type="entry name" value="Homeodomain-like"/>
    <property type="match status" value="2"/>
</dbReference>
<dbReference type="Pfam" id="PF07883">
    <property type="entry name" value="Cupin_2"/>
    <property type="match status" value="1"/>
</dbReference>
<keyword evidence="2" id="KW-0238">DNA-binding</keyword>
<evidence type="ECO:0000313" key="5">
    <source>
        <dbReference type="EMBL" id="SJZ41418.1"/>
    </source>
</evidence>
<keyword evidence="3" id="KW-0804">Transcription</keyword>
<dbReference type="SMART" id="SM00342">
    <property type="entry name" value="HTH_ARAC"/>
    <property type="match status" value="1"/>
</dbReference>
<dbReference type="InterPro" id="IPR018060">
    <property type="entry name" value="HTH_AraC"/>
</dbReference>
<reference evidence="5 6" key="1">
    <citation type="submission" date="2017-02" db="EMBL/GenBank/DDBJ databases">
        <authorList>
            <person name="Peterson S.W."/>
        </authorList>
    </citation>
    <scope>NUCLEOTIDE SEQUENCE [LARGE SCALE GENOMIC DNA]</scope>
    <source>
        <strain evidence="5 6">ATCC 17233</strain>
    </source>
</reference>
<dbReference type="EMBL" id="FUXA01000004">
    <property type="protein sequence ID" value="SJZ41418.1"/>
    <property type="molecule type" value="Genomic_DNA"/>
</dbReference>
<dbReference type="AlphaFoldDB" id="A0A1T4KG47"/>
<organism evidence="5 6">
    <name type="scientific">Eubacterium ruminantium</name>
    <dbReference type="NCBI Taxonomy" id="42322"/>
    <lineage>
        <taxon>Bacteria</taxon>
        <taxon>Bacillati</taxon>
        <taxon>Bacillota</taxon>
        <taxon>Clostridia</taxon>
        <taxon>Eubacteriales</taxon>
        <taxon>Eubacteriaceae</taxon>
        <taxon>Eubacterium</taxon>
    </lineage>
</organism>
<dbReference type="InterPro" id="IPR014710">
    <property type="entry name" value="RmlC-like_jellyroll"/>
</dbReference>
<name>A0A1T4KG47_9FIRM</name>
<dbReference type="GO" id="GO:0003700">
    <property type="term" value="F:DNA-binding transcription factor activity"/>
    <property type="evidence" value="ECO:0007669"/>
    <property type="project" value="InterPro"/>
</dbReference>
<dbReference type="PROSITE" id="PS01124">
    <property type="entry name" value="HTH_ARAC_FAMILY_2"/>
    <property type="match status" value="1"/>
</dbReference>
<gene>
    <name evidence="5" type="ORF">SAMN02745110_00361</name>
</gene>
<dbReference type="InterPro" id="IPR011051">
    <property type="entry name" value="RmlC_Cupin_sf"/>
</dbReference>
<dbReference type="PANTHER" id="PTHR43280:SF28">
    <property type="entry name" value="HTH-TYPE TRANSCRIPTIONAL ACTIVATOR RHAS"/>
    <property type="match status" value="1"/>
</dbReference>
<dbReference type="Gene3D" id="2.60.120.10">
    <property type="entry name" value="Jelly Rolls"/>
    <property type="match status" value="1"/>
</dbReference>
<evidence type="ECO:0000256" key="1">
    <source>
        <dbReference type="ARBA" id="ARBA00023015"/>
    </source>
</evidence>
<evidence type="ECO:0000313" key="6">
    <source>
        <dbReference type="Proteomes" id="UP000189857"/>
    </source>
</evidence>
<protein>
    <submittedName>
        <fullName evidence="5">Cupin domain-containing protein</fullName>
    </submittedName>
</protein>
<keyword evidence="1" id="KW-0805">Transcription regulation</keyword>
<feature type="domain" description="HTH araC/xylS-type" evidence="4">
    <location>
        <begin position="197"/>
        <end position="295"/>
    </location>
</feature>
<dbReference type="SUPFAM" id="SSF51182">
    <property type="entry name" value="RmlC-like cupins"/>
    <property type="match status" value="1"/>
</dbReference>
<dbReference type="RefSeq" id="WP_078786040.1">
    <property type="nucleotide sequence ID" value="NZ_FMTO01000003.1"/>
</dbReference>
<evidence type="ECO:0000256" key="3">
    <source>
        <dbReference type="ARBA" id="ARBA00023163"/>
    </source>
</evidence>
<dbReference type="InterPro" id="IPR013096">
    <property type="entry name" value="Cupin_2"/>
</dbReference>
<evidence type="ECO:0000259" key="4">
    <source>
        <dbReference type="PROSITE" id="PS01124"/>
    </source>
</evidence>
<dbReference type="Proteomes" id="UP000189857">
    <property type="component" value="Unassembled WGS sequence"/>
</dbReference>
<sequence>MKKENKGYIIKRKDGSEIVNYNDDKFPSYIHDGYVYSGCTWERVPHYHKDVEFIYVYNGDMGYSVEGMDIKLSEGDILFVNSDRIHYSYTDNDYVTRYIIAVIDPSIICTSYAVENKAVRPIITDKTIPFVHFHADDHDSEDVRRILWNMHRVSLGNEFLITKDFILLWELLMHRFNDAYRLFLNHRSDDQHDLILKNMMIYIDGHYTENISLKDIAAAGGVSQTLCNQIFNKVTGKSPVEYLIHYRSRKVADYLETSKMSMAEIAEITGFSGASYMSEVFRRFYKMSPREYRKNVIDGTTRHV</sequence>
<accession>A0A1T4KG47</accession>
<proteinExistence type="predicted"/>
<keyword evidence="6" id="KW-1185">Reference proteome</keyword>
<dbReference type="GO" id="GO:0043565">
    <property type="term" value="F:sequence-specific DNA binding"/>
    <property type="evidence" value="ECO:0007669"/>
    <property type="project" value="InterPro"/>
</dbReference>
<dbReference type="OrthoDB" id="9778008at2"/>
<dbReference type="InterPro" id="IPR009057">
    <property type="entry name" value="Homeodomain-like_sf"/>
</dbReference>